<sequence length="325" mass="37500">MNFSLHESDLSRFENDWNKVKSFVRSHGLDGVELFIDHNLLPDIPSGIVKGVHLPYWMGRHRAWVDEKSFNGNMDENEKFFLFGGHDRQDMISNFRSALENAASIDAEYGVFHVAYVELDHVFTRNFGVSDTEVMDSTADFLNGSLSFFPNGEPPVRLFLENLWWPGLNLLDTAATIHFIESLEFDNWAFTLDTGHLMNAIMNCTDQRTAIDSVLDLLARYPEDIIDRIEGMHLHCSLSGDYQMQVARNGAPEGYYDLSFHERLIAVMEHVSKIDQHMPFTEEGCRKIVDFVRPRFLTHEFETNSLPELDWKLRTQIQALYGNEI</sequence>
<dbReference type="InterPro" id="IPR013022">
    <property type="entry name" value="Xyl_isomerase-like_TIM-brl"/>
</dbReference>
<dbReference type="KEGG" id="mhz:Metho_0086"/>
<keyword evidence="3" id="KW-1185">Reference proteome</keyword>
<dbReference type="GeneID" id="14407866"/>
<dbReference type="RefSeq" id="WP_015323549.1">
    <property type="nucleotide sequence ID" value="NC_019977.1"/>
</dbReference>
<dbReference type="EMBL" id="CP003362">
    <property type="protein sequence ID" value="AGB48380.1"/>
    <property type="molecule type" value="Genomic_DNA"/>
</dbReference>
<evidence type="ECO:0000313" key="3">
    <source>
        <dbReference type="Proteomes" id="UP000010866"/>
    </source>
</evidence>
<dbReference type="HOGENOM" id="CLU_046677_0_0_2"/>
<dbReference type="Gene3D" id="3.20.20.150">
    <property type="entry name" value="Divalent-metal-dependent TIM barrel enzymes"/>
    <property type="match status" value="1"/>
</dbReference>
<keyword evidence="2" id="KW-0413">Isomerase</keyword>
<reference evidence="3" key="1">
    <citation type="submission" date="2012-02" db="EMBL/GenBank/DDBJ databases">
        <title>Complete sequence of chromosome of Methanomethylovorans hollandica DSM 15978.</title>
        <authorList>
            <person name="Lucas S."/>
            <person name="Copeland A."/>
            <person name="Lapidus A."/>
            <person name="Glavina del Rio T."/>
            <person name="Dalin E."/>
            <person name="Tice H."/>
            <person name="Bruce D."/>
            <person name="Goodwin L."/>
            <person name="Pitluck S."/>
            <person name="Peters L."/>
            <person name="Mikhailova N."/>
            <person name="Held B."/>
            <person name="Kyrpides N."/>
            <person name="Mavromatis K."/>
            <person name="Ivanova N."/>
            <person name="Brettin T."/>
            <person name="Detter J.C."/>
            <person name="Han C."/>
            <person name="Larimer F."/>
            <person name="Land M."/>
            <person name="Hauser L."/>
            <person name="Markowitz V."/>
            <person name="Cheng J.-F."/>
            <person name="Hugenholtz P."/>
            <person name="Woyke T."/>
            <person name="Wu D."/>
            <person name="Spring S."/>
            <person name="Schroeder M."/>
            <person name="Brambilla E."/>
            <person name="Klenk H.-P."/>
            <person name="Eisen J.A."/>
        </authorList>
    </citation>
    <scope>NUCLEOTIDE SEQUENCE [LARGE SCALE GENOMIC DNA]</scope>
    <source>
        <strain evidence="3">DSM 15978 / NBRC 107637 / DMS1</strain>
    </source>
</reference>
<dbReference type="SUPFAM" id="SSF51658">
    <property type="entry name" value="Xylose isomerase-like"/>
    <property type="match status" value="1"/>
</dbReference>
<dbReference type="STRING" id="867904.Metho_0086"/>
<dbReference type="Proteomes" id="UP000010866">
    <property type="component" value="Chromosome"/>
</dbReference>
<evidence type="ECO:0000313" key="2">
    <source>
        <dbReference type="EMBL" id="AGB48380.1"/>
    </source>
</evidence>
<name>L0KUM3_METHD</name>
<dbReference type="Pfam" id="PF01261">
    <property type="entry name" value="AP_endonuc_2"/>
    <property type="match status" value="1"/>
</dbReference>
<gene>
    <name evidence="2" type="ordered locus">Metho_0086</name>
</gene>
<organism evidence="2 3">
    <name type="scientific">Methanomethylovorans hollandica (strain DSM 15978 / NBRC 107637 / DMS1)</name>
    <dbReference type="NCBI Taxonomy" id="867904"/>
    <lineage>
        <taxon>Archaea</taxon>
        <taxon>Methanobacteriati</taxon>
        <taxon>Methanobacteriota</taxon>
        <taxon>Stenosarchaea group</taxon>
        <taxon>Methanomicrobia</taxon>
        <taxon>Methanosarcinales</taxon>
        <taxon>Methanosarcinaceae</taxon>
        <taxon>Methanomethylovorans</taxon>
    </lineage>
</organism>
<feature type="domain" description="Xylose isomerase-like TIM barrel" evidence="1">
    <location>
        <begin position="24"/>
        <end position="282"/>
    </location>
</feature>
<dbReference type="GO" id="GO:0016853">
    <property type="term" value="F:isomerase activity"/>
    <property type="evidence" value="ECO:0007669"/>
    <property type="project" value="UniProtKB-KW"/>
</dbReference>
<proteinExistence type="predicted"/>
<dbReference type="OrthoDB" id="53092at2157"/>
<accession>L0KUM3</accession>
<evidence type="ECO:0000259" key="1">
    <source>
        <dbReference type="Pfam" id="PF01261"/>
    </source>
</evidence>
<protein>
    <submittedName>
        <fullName evidence="2">Sugar phosphate isomerase/epimerase</fullName>
    </submittedName>
</protein>
<dbReference type="AlphaFoldDB" id="L0KUM3"/>
<dbReference type="InterPro" id="IPR036237">
    <property type="entry name" value="Xyl_isomerase-like_sf"/>
</dbReference>